<accession>A0A554WR92</accession>
<dbReference type="InterPro" id="IPR003787">
    <property type="entry name" value="Sulphur_relay_DsrE/F-like"/>
</dbReference>
<dbReference type="InterPro" id="IPR027396">
    <property type="entry name" value="DsrEFH-like"/>
</dbReference>
<dbReference type="Pfam" id="PF02635">
    <property type="entry name" value="DsrE"/>
    <property type="match status" value="1"/>
</dbReference>
<sequence>MEALPRRPSRRRWLGWLAALAAGPALAQAQRVQTPYRAPKVLFDIYLDHPDKLAAALYWVRSFFQPLFEAPYSLFPEDVRAIVLMHGTEIVTLARHHEARYAEVVQRMRYWAGQGVEFRVCGLALQDYGYRPEDLQPFVRIAPSAITELVHWQNEGYALVVPQITDKRVSIEQIR</sequence>
<dbReference type="OrthoDB" id="14053at2"/>
<dbReference type="EMBL" id="VJND01000004">
    <property type="protein sequence ID" value="TSE26096.1"/>
    <property type="molecule type" value="Genomic_DNA"/>
</dbReference>
<dbReference type="PROSITE" id="PS51318">
    <property type="entry name" value="TAT"/>
    <property type="match status" value="1"/>
</dbReference>
<reference evidence="2 3" key="1">
    <citation type="submission" date="2019-07" db="EMBL/GenBank/DDBJ databases">
        <title>Tepidimonas sediminis YIM 72259 draft genome.</title>
        <authorList>
            <person name="Da Costa M.S."/>
            <person name="Froufe H.J.C."/>
            <person name="Egas C."/>
            <person name="Albuquerque L."/>
        </authorList>
    </citation>
    <scope>NUCLEOTIDE SEQUENCE [LARGE SCALE GENOMIC DNA]</scope>
    <source>
        <strain evidence="2 3">YIM 72259</strain>
    </source>
</reference>
<protein>
    <submittedName>
        <fullName evidence="2">DsrE/DsrF-like family protein</fullName>
    </submittedName>
</protein>
<dbReference type="AlphaFoldDB" id="A0A554WR92"/>
<dbReference type="Proteomes" id="UP000320225">
    <property type="component" value="Unassembled WGS sequence"/>
</dbReference>
<evidence type="ECO:0000313" key="2">
    <source>
        <dbReference type="EMBL" id="TSE26096.1"/>
    </source>
</evidence>
<name>A0A554WR92_9BURK</name>
<dbReference type="Gene3D" id="3.40.1260.10">
    <property type="entry name" value="DsrEFH-like"/>
    <property type="match status" value="1"/>
</dbReference>
<organism evidence="2 3">
    <name type="scientific">Tepidimonas sediminis</name>
    <dbReference type="NCBI Taxonomy" id="2588941"/>
    <lineage>
        <taxon>Bacteria</taxon>
        <taxon>Pseudomonadati</taxon>
        <taxon>Pseudomonadota</taxon>
        <taxon>Betaproteobacteria</taxon>
        <taxon>Burkholderiales</taxon>
        <taxon>Tepidimonas</taxon>
    </lineage>
</organism>
<evidence type="ECO:0000313" key="3">
    <source>
        <dbReference type="Proteomes" id="UP000320225"/>
    </source>
</evidence>
<evidence type="ECO:0000256" key="1">
    <source>
        <dbReference type="SAM" id="SignalP"/>
    </source>
</evidence>
<dbReference type="PANTHER" id="PTHR37691">
    <property type="entry name" value="BLR3518 PROTEIN"/>
    <property type="match status" value="1"/>
</dbReference>
<feature type="signal peptide" evidence="1">
    <location>
        <begin position="1"/>
        <end position="27"/>
    </location>
</feature>
<dbReference type="SUPFAM" id="SSF75169">
    <property type="entry name" value="DsrEFH-like"/>
    <property type="match status" value="1"/>
</dbReference>
<gene>
    <name evidence="2" type="ORF">Tsedi_00909</name>
</gene>
<proteinExistence type="predicted"/>
<dbReference type="RefSeq" id="WP_143894075.1">
    <property type="nucleotide sequence ID" value="NZ_VJND01000004.1"/>
</dbReference>
<keyword evidence="1" id="KW-0732">Signal</keyword>
<comment type="caution">
    <text evidence="2">The sequence shown here is derived from an EMBL/GenBank/DDBJ whole genome shotgun (WGS) entry which is preliminary data.</text>
</comment>
<feature type="chain" id="PRO_5021911625" evidence="1">
    <location>
        <begin position="28"/>
        <end position="175"/>
    </location>
</feature>
<dbReference type="PANTHER" id="PTHR37691:SF1">
    <property type="entry name" value="BLR3518 PROTEIN"/>
    <property type="match status" value="1"/>
</dbReference>
<keyword evidence="3" id="KW-1185">Reference proteome</keyword>
<dbReference type="InterPro" id="IPR006311">
    <property type="entry name" value="TAT_signal"/>
</dbReference>